<keyword evidence="6 9" id="KW-0418">Kinase</keyword>
<organism evidence="10 11">
    <name type="scientific">Stella humosa</name>
    <dbReference type="NCBI Taxonomy" id="94"/>
    <lineage>
        <taxon>Bacteria</taxon>
        <taxon>Pseudomonadati</taxon>
        <taxon>Pseudomonadota</taxon>
        <taxon>Alphaproteobacteria</taxon>
        <taxon>Rhodospirillales</taxon>
        <taxon>Stellaceae</taxon>
        <taxon>Stella</taxon>
    </lineage>
</organism>
<evidence type="ECO:0000313" key="10">
    <source>
        <dbReference type="EMBL" id="ROQ00961.1"/>
    </source>
</evidence>
<dbReference type="AlphaFoldDB" id="A0A3N1MB77"/>
<evidence type="ECO:0000256" key="6">
    <source>
        <dbReference type="ARBA" id="ARBA00022777"/>
    </source>
</evidence>
<dbReference type="Gene3D" id="3.40.50.300">
    <property type="entry name" value="P-loop containing nucleotide triphosphate hydrolases"/>
    <property type="match status" value="1"/>
</dbReference>
<evidence type="ECO:0000256" key="8">
    <source>
        <dbReference type="ARBA" id="ARBA00048090"/>
    </source>
</evidence>
<evidence type="ECO:0000313" key="11">
    <source>
        <dbReference type="Proteomes" id="UP000278222"/>
    </source>
</evidence>
<keyword evidence="4 9" id="KW-0808">Transferase</keyword>
<evidence type="ECO:0000256" key="4">
    <source>
        <dbReference type="ARBA" id="ARBA00022679"/>
    </source>
</evidence>
<accession>A0A3N1MB77</accession>
<keyword evidence="7 9" id="KW-0067">ATP-binding</keyword>
<evidence type="ECO:0000256" key="1">
    <source>
        <dbReference type="ARBA" id="ARBA00004761"/>
    </source>
</evidence>
<keyword evidence="11" id="KW-1185">Reference proteome</keyword>
<name>A0A3N1MB77_9PROT</name>
<dbReference type="GO" id="GO:0005975">
    <property type="term" value="P:carbohydrate metabolic process"/>
    <property type="evidence" value="ECO:0007669"/>
    <property type="project" value="InterPro"/>
</dbReference>
<protein>
    <recommendedName>
        <fullName evidence="3 9">Gluconokinase</fullName>
        <ecNumber evidence="3 9">2.7.1.12</ecNumber>
    </recommendedName>
</protein>
<dbReference type="CDD" id="cd02021">
    <property type="entry name" value="GntK"/>
    <property type="match status" value="1"/>
</dbReference>
<dbReference type="EMBL" id="RJKX01000011">
    <property type="protein sequence ID" value="ROQ00961.1"/>
    <property type="molecule type" value="Genomic_DNA"/>
</dbReference>
<comment type="caution">
    <text evidence="10">The sequence shown here is derived from an EMBL/GenBank/DDBJ whole genome shotgun (WGS) entry which is preliminary data.</text>
</comment>
<dbReference type="PANTHER" id="PTHR43442">
    <property type="entry name" value="GLUCONOKINASE-RELATED"/>
    <property type="match status" value="1"/>
</dbReference>
<dbReference type="NCBIfam" id="TIGR01313">
    <property type="entry name" value="therm_gnt_kin"/>
    <property type="match status" value="1"/>
</dbReference>
<dbReference type="PANTHER" id="PTHR43442:SF3">
    <property type="entry name" value="GLUCONOKINASE-RELATED"/>
    <property type="match status" value="1"/>
</dbReference>
<dbReference type="InterPro" id="IPR027417">
    <property type="entry name" value="P-loop_NTPase"/>
</dbReference>
<dbReference type="GO" id="GO:0005737">
    <property type="term" value="C:cytoplasm"/>
    <property type="evidence" value="ECO:0007669"/>
    <property type="project" value="TreeGrafter"/>
</dbReference>
<dbReference type="Proteomes" id="UP000278222">
    <property type="component" value="Unassembled WGS sequence"/>
</dbReference>
<sequence>MTAAKVIILMGVCGVGKTTVGRKLAAAVGGSFEEGDAFHPPANVAKMAGGQPLDDGDRAPWLAAMAAGIGQWLGRERPTVLACSALKAAYRDVLAGGRAGVAFVHLTGEPDLIARRMAARTDHYMPPTLLPSQLAILEAPDDALTVAIDRGPDELAADIRRRLGL</sequence>
<dbReference type="GO" id="GO:0005524">
    <property type="term" value="F:ATP binding"/>
    <property type="evidence" value="ECO:0007669"/>
    <property type="project" value="UniProtKB-KW"/>
</dbReference>
<evidence type="ECO:0000256" key="2">
    <source>
        <dbReference type="ARBA" id="ARBA00008420"/>
    </source>
</evidence>
<dbReference type="InterPro" id="IPR006001">
    <property type="entry name" value="Therm_gnt_kin"/>
</dbReference>
<comment type="similarity">
    <text evidence="2 9">Belongs to the gluconokinase GntK/GntV family.</text>
</comment>
<dbReference type="Pfam" id="PF01202">
    <property type="entry name" value="SKI"/>
    <property type="match status" value="1"/>
</dbReference>
<evidence type="ECO:0000256" key="9">
    <source>
        <dbReference type="RuleBase" id="RU363066"/>
    </source>
</evidence>
<dbReference type="InterPro" id="IPR031322">
    <property type="entry name" value="Shikimate/glucono_kinase"/>
</dbReference>
<dbReference type="EC" id="2.7.1.12" evidence="3 9"/>
<dbReference type="OrthoDB" id="9795716at2"/>
<evidence type="ECO:0000256" key="7">
    <source>
        <dbReference type="ARBA" id="ARBA00022840"/>
    </source>
</evidence>
<proteinExistence type="inferred from homology"/>
<dbReference type="RefSeq" id="WP_123687768.1">
    <property type="nucleotide sequence ID" value="NZ_AP019700.1"/>
</dbReference>
<comment type="catalytic activity">
    <reaction evidence="8 9">
        <text>D-gluconate + ATP = 6-phospho-D-gluconate + ADP + H(+)</text>
        <dbReference type="Rhea" id="RHEA:19433"/>
        <dbReference type="ChEBI" id="CHEBI:15378"/>
        <dbReference type="ChEBI" id="CHEBI:18391"/>
        <dbReference type="ChEBI" id="CHEBI:30616"/>
        <dbReference type="ChEBI" id="CHEBI:58759"/>
        <dbReference type="ChEBI" id="CHEBI:456216"/>
        <dbReference type="EC" id="2.7.1.12"/>
    </reaction>
</comment>
<comment type="pathway">
    <text evidence="1">Carbohydrate acid metabolism.</text>
</comment>
<reference evidence="10 11" key="1">
    <citation type="submission" date="2018-11" db="EMBL/GenBank/DDBJ databases">
        <title>Genomic Encyclopedia of Type Strains, Phase IV (KMG-IV): sequencing the most valuable type-strain genomes for metagenomic binning, comparative biology and taxonomic classification.</title>
        <authorList>
            <person name="Goeker M."/>
        </authorList>
    </citation>
    <scope>NUCLEOTIDE SEQUENCE [LARGE SCALE GENOMIC DNA]</scope>
    <source>
        <strain evidence="10 11">DSM 5900</strain>
    </source>
</reference>
<evidence type="ECO:0000256" key="5">
    <source>
        <dbReference type="ARBA" id="ARBA00022741"/>
    </source>
</evidence>
<keyword evidence="5 9" id="KW-0547">Nucleotide-binding</keyword>
<evidence type="ECO:0000256" key="3">
    <source>
        <dbReference type="ARBA" id="ARBA00012054"/>
    </source>
</evidence>
<dbReference type="SUPFAM" id="SSF52540">
    <property type="entry name" value="P-loop containing nucleoside triphosphate hydrolases"/>
    <property type="match status" value="1"/>
</dbReference>
<dbReference type="GO" id="GO:0046316">
    <property type="term" value="F:gluconokinase activity"/>
    <property type="evidence" value="ECO:0007669"/>
    <property type="project" value="UniProtKB-EC"/>
</dbReference>
<gene>
    <name evidence="10" type="ORF">EDC65_0131</name>
</gene>